<comment type="caution">
    <text evidence="1">The sequence shown here is derived from an EMBL/GenBank/DDBJ whole genome shotgun (WGS) entry which is preliminary data.</text>
</comment>
<gene>
    <name evidence="1" type="ORF">NOR_04524</name>
</gene>
<dbReference type="SUPFAM" id="SSF51735">
    <property type="entry name" value="NAD(P)-binding Rossmann-fold domains"/>
    <property type="match status" value="1"/>
</dbReference>
<dbReference type="Gene3D" id="3.40.50.720">
    <property type="entry name" value="NAD(P)-binding Rossmann-like Domain"/>
    <property type="match status" value="1"/>
</dbReference>
<evidence type="ECO:0000313" key="1">
    <source>
        <dbReference type="EMBL" id="OAA43157.1"/>
    </source>
</evidence>
<sequence>MSFPYKCVLVTGALAEQMLDYGSLVSKYCNLDAALLNAGSQHRPDILHSSAALLSRITSELHTNYLSPLRTSILLLAHFQKRSTAVIFVSSGCASWR</sequence>
<dbReference type="OrthoDB" id="37659at2759"/>
<protein>
    <submittedName>
        <fullName evidence="1">NAD(P)-binding domain protein</fullName>
    </submittedName>
</protein>
<dbReference type="AlphaFoldDB" id="A0A167E114"/>
<dbReference type="EMBL" id="AZHC01000012">
    <property type="protein sequence ID" value="OAA43157.1"/>
    <property type="molecule type" value="Genomic_DNA"/>
</dbReference>
<name>A0A167E114_METRR</name>
<keyword evidence="2" id="KW-1185">Reference proteome</keyword>
<dbReference type="InterPro" id="IPR036291">
    <property type="entry name" value="NAD(P)-bd_dom_sf"/>
</dbReference>
<accession>A0A167E114</accession>
<evidence type="ECO:0000313" key="2">
    <source>
        <dbReference type="Proteomes" id="UP000243498"/>
    </source>
</evidence>
<reference evidence="1 2" key="1">
    <citation type="journal article" date="2016" name="Genome Biol. Evol.">
        <title>Divergent and convergent evolution of fungal pathogenicity.</title>
        <authorList>
            <person name="Shang Y."/>
            <person name="Xiao G."/>
            <person name="Zheng P."/>
            <person name="Cen K."/>
            <person name="Zhan S."/>
            <person name="Wang C."/>
        </authorList>
    </citation>
    <scope>NUCLEOTIDE SEQUENCE [LARGE SCALE GENOMIC DNA]</scope>
    <source>
        <strain evidence="1 2">RCEF 4871</strain>
    </source>
</reference>
<organism evidence="1 2">
    <name type="scientific">Metarhizium rileyi (strain RCEF 4871)</name>
    <name type="common">Nomuraea rileyi</name>
    <dbReference type="NCBI Taxonomy" id="1649241"/>
    <lineage>
        <taxon>Eukaryota</taxon>
        <taxon>Fungi</taxon>
        <taxon>Dikarya</taxon>
        <taxon>Ascomycota</taxon>
        <taxon>Pezizomycotina</taxon>
        <taxon>Sordariomycetes</taxon>
        <taxon>Hypocreomycetidae</taxon>
        <taxon>Hypocreales</taxon>
        <taxon>Clavicipitaceae</taxon>
        <taxon>Metarhizium</taxon>
    </lineage>
</organism>
<dbReference type="Proteomes" id="UP000243498">
    <property type="component" value="Unassembled WGS sequence"/>
</dbReference>
<proteinExistence type="predicted"/>